<evidence type="ECO:0000256" key="1">
    <source>
        <dbReference type="SAM" id="MobiDB-lite"/>
    </source>
</evidence>
<dbReference type="EC" id="3.5.1.32" evidence="3"/>
<dbReference type="InterPro" id="IPR011650">
    <property type="entry name" value="Peptidase_M20_dimer"/>
</dbReference>
<evidence type="ECO:0000313" key="4">
    <source>
        <dbReference type="Proteomes" id="UP001226577"/>
    </source>
</evidence>
<dbReference type="Gene3D" id="3.30.70.360">
    <property type="match status" value="1"/>
</dbReference>
<accession>A0ABT9RWQ6</accession>
<dbReference type="SUPFAM" id="SSF53187">
    <property type="entry name" value="Zn-dependent exopeptidases"/>
    <property type="match status" value="1"/>
</dbReference>
<gene>
    <name evidence="3" type="ORF">J2X98_002247</name>
</gene>
<reference evidence="3 4" key="1">
    <citation type="submission" date="2023-07" db="EMBL/GenBank/DDBJ databases">
        <title>Sorghum-associated microbial communities from plants grown in Nebraska, USA.</title>
        <authorList>
            <person name="Schachtman D."/>
        </authorList>
    </citation>
    <scope>NUCLEOTIDE SEQUENCE [LARGE SCALE GENOMIC DNA]</scope>
    <source>
        <strain evidence="3 4">CC222</strain>
    </source>
</reference>
<dbReference type="InterPro" id="IPR036264">
    <property type="entry name" value="Bact_exopeptidase_dim_dom"/>
</dbReference>
<dbReference type="EMBL" id="JAUSRE010000010">
    <property type="protein sequence ID" value="MDP9888654.1"/>
    <property type="molecule type" value="Genomic_DNA"/>
</dbReference>
<dbReference type="PANTHER" id="PTHR11014">
    <property type="entry name" value="PEPTIDASE M20 FAMILY MEMBER"/>
    <property type="match status" value="1"/>
</dbReference>
<dbReference type="Gene3D" id="3.40.630.10">
    <property type="entry name" value="Zn peptidases"/>
    <property type="match status" value="1"/>
</dbReference>
<comment type="caution">
    <text evidence="3">The sequence shown here is derived from an EMBL/GenBank/DDBJ whole genome shotgun (WGS) entry which is preliminary data.</text>
</comment>
<keyword evidence="3" id="KW-0378">Hydrolase</keyword>
<sequence>MRKQNSTEERQDVRATTPRQVELTDEQTVQMHDLYRHLHANPELSMQEHRTAALITDRLVSLGAETFSCGGTGVVGVLRNGEGPIVGFRADIDGLPIKEQTGLNYASRAMGRLPDGTEVPVMHGCGHDVHVAAALTAASLLAKATDTWAGTIVFIFQPGEETAAGAQAMVDDGLWNKAPKPEIIYGQHVMPTLAGTVGISRGSAMAMADSWKVTVQGRQAHGSQPQEAIDPIVLAAHMVVRLQTIVSREINPMQSAVVTIGTFHGGLKENIIPGTAEFTVNVRSFEQGVREAVLASIRRIIRAEAEASDAPAPRIEELYSFPSCYNDPAATDQLMEHFRSAIGDEEVHEIPPMMGSEDFGTLASAIHAPAVYWMLGGHTAGTFAADGHVPGNHSPQFSPAMEPTLSTGVRAVITAILSRIGWDAECESKSVR</sequence>
<feature type="domain" description="Peptidase M20 dimerisation" evidence="2">
    <location>
        <begin position="210"/>
        <end position="306"/>
    </location>
</feature>
<protein>
    <submittedName>
        <fullName evidence="3">Hippurate hydrolase</fullName>
        <ecNumber evidence="3">3.5.1.32</ecNumber>
    </submittedName>
</protein>
<dbReference type="Pfam" id="PF01546">
    <property type="entry name" value="Peptidase_M20"/>
    <property type="match status" value="1"/>
</dbReference>
<dbReference type="Pfam" id="PF07687">
    <property type="entry name" value="M20_dimer"/>
    <property type="match status" value="1"/>
</dbReference>
<evidence type="ECO:0000313" key="3">
    <source>
        <dbReference type="EMBL" id="MDP9888654.1"/>
    </source>
</evidence>
<evidence type="ECO:0000259" key="2">
    <source>
        <dbReference type="Pfam" id="PF07687"/>
    </source>
</evidence>
<feature type="compositionally biased region" description="Basic and acidic residues" evidence="1">
    <location>
        <begin position="1"/>
        <end position="13"/>
    </location>
</feature>
<organism evidence="3 4">
    <name type="scientific">Pseudarthrobacter enclensis</name>
    <dbReference type="NCBI Taxonomy" id="993070"/>
    <lineage>
        <taxon>Bacteria</taxon>
        <taxon>Bacillati</taxon>
        <taxon>Actinomycetota</taxon>
        <taxon>Actinomycetes</taxon>
        <taxon>Micrococcales</taxon>
        <taxon>Micrococcaceae</taxon>
        <taxon>Pseudarthrobacter</taxon>
    </lineage>
</organism>
<dbReference type="GO" id="GO:0047980">
    <property type="term" value="F:hippurate hydrolase activity"/>
    <property type="evidence" value="ECO:0007669"/>
    <property type="project" value="UniProtKB-EC"/>
</dbReference>
<dbReference type="InterPro" id="IPR017439">
    <property type="entry name" value="Amidohydrolase"/>
</dbReference>
<dbReference type="NCBIfam" id="TIGR01891">
    <property type="entry name" value="amidohydrolases"/>
    <property type="match status" value="1"/>
</dbReference>
<dbReference type="PANTHER" id="PTHR11014:SF63">
    <property type="entry name" value="METALLOPEPTIDASE, PUTATIVE (AFU_ORTHOLOGUE AFUA_6G09600)-RELATED"/>
    <property type="match status" value="1"/>
</dbReference>
<dbReference type="PIRSF" id="PIRSF005962">
    <property type="entry name" value="Pept_M20D_amidohydro"/>
    <property type="match status" value="1"/>
</dbReference>
<feature type="region of interest" description="Disordered" evidence="1">
    <location>
        <begin position="1"/>
        <end position="21"/>
    </location>
</feature>
<proteinExistence type="predicted"/>
<name>A0ABT9RWQ6_9MICC</name>
<dbReference type="SUPFAM" id="SSF55031">
    <property type="entry name" value="Bacterial exopeptidase dimerisation domain"/>
    <property type="match status" value="1"/>
</dbReference>
<dbReference type="Proteomes" id="UP001226577">
    <property type="component" value="Unassembled WGS sequence"/>
</dbReference>
<keyword evidence="4" id="KW-1185">Reference proteome</keyword>
<dbReference type="InterPro" id="IPR002933">
    <property type="entry name" value="Peptidase_M20"/>
</dbReference>